<dbReference type="PANTHER" id="PTHR38108">
    <property type="entry name" value="UPF0319 PROTEIN YCCT"/>
    <property type="match status" value="1"/>
</dbReference>
<sequence>MRIWLSIVLTLFTMSVSAATLTLGRGIDAIAINGEMLPHNTQKQLSLQSGEYQLIIRFDQQMKDGSRKKQFTSKPYVLSFHVSGDMTLLAPLSTREYRKMAYAFRDQTPQWQLKDGKGETIAFTQVVLPGKSGFAPYQDMPAVVAAFYQQPAAAQPAQQSLKLAPNSESEALRQLKLWYEQATPADRQAFAQWLAQQ</sequence>
<dbReference type="Proteomes" id="UP000838672">
    <property type="component" value="Unassembled WGS sequence"/>
</dbReference>
<gene>
    <name evidence="4" type="ORF">VST7929_01786</name>
</gene>
<keyword evidence="2 3" id="KW-0732">Signal</keyword>
<feature type="chain" id="PRO_5047198024" description="DUF2057 domain-containing protein" evidence="3">
    <location>
        <begin position="19"/>
        <end position="197"/>
    </location>
</feature>
<feature type="signal peptide" evidence="3">
    <location>
        <begin position="1"/>
        <end position="18"/>
    </location>
</feature>
<evidence type="ECO:0000256" key="3">
    <source>
        <dbReference type="SAM" id="SignalP"/>
    </source>
</evidence>
<dbReference type="Pfam" id="PF09829">
    <property type="entry name" value="DUF2057"/>
    <property type="match status" value="1"/>
</dbReference>
<name>A0ABM8ZUC8_9VIBR</name>
<evidence type="ECO:0000256" key="1">
    <source>
        <dbReference type="ARBA" id="ARBA00008490"/>
    </source>
</evidence>
<comment type="similarity">
    <text evidence="1">Belongs to the UPF0319 family.</text>
</comment>
<proteinExistence type="inferred from homology"/>
<dbReference type="RefSeq" id="WP_237466326.1">
    <property type="nucleotide sequence ID" value="NZ_CAKLDI010000001.1"/>
</dbReference>
<accession>A0ABM8ZUC8</accession>
<keyword evidence="5" id="KW-1185">Reference proteome</keyword>
<evidence type="ECO:0000313" key="5">
    <source>
        <dbReference type="Proteomes" id="UP000838672"/>
    </source>
</evidence>
<dbReference type="EMBL" id="CAKLDI010000001">
    <property type="protein sequence ID" value="CAH0533909.1"/>
    <property type="molecule type" value="Genomic_DNA"/>
</dbReference>
<comment type="caution">
    <text evidence="4">The sequence shown here is derived from an EMBL/GenBank/DDBJ whole genome shotgun (WGS) entry which is preliminary data.</text>
</comment>
<reference evidence="4" key="1">
    <citation type="submission" date="2021-11" db="EMBL/GenBank/DDBJ databases">
        <authorList>
            <person name="Rodrigo-Torres L."/>
            <person name="Arahal R. D."/>
            <person name="Lucena T."/>
        </authorList>
    </citation>
    <scope>NUCLEOTIDE SEQUENCE</scope>
    <source>
        <strain evidence="4">CECT 7929</strain>
    </source>
</reference>
<evidence type="ECO:0008006" key="6">
    <source>
        <dbReference type="Google" id="ProtNLM"/>
    </source>
</evidence>
<organism evidence="4 5">
    <name type="scientific">Vibrio stylophorae</name>
    <dbReference type="NCBI Taxonomy" id="659351"/>
    <lineage>
        <taxon>Bacteria</taxon>
        <taxon>Pseudomonadati</taxon>
        <taxon>Pseudomonadota</taxon>
        <taxon>Gammaproteobacteria</taxon>
        <taxon>Vibrionales</taxon>
        <taxon>Vibrionaceae</taxon>
        <taxon>Vibrio</taxon>
    </lineage>
</organism>
<evidence type="ECO:0000313" key="4">
    <source>
        <dbReference type="EMBL" id="CAH0533909.1"/>
    </source>
</evidence>
<evidence type="ECO:0000256" key="2">
    <source>
        <dbReference type="ARBA" id="ARBA00022729"/>
    </source>
</evidence>
<dbReference type="PANTHER" id="PTHR38108:SF1">
    <property type="entry name" value="UPF0319 PROTEIN YCCT"/>
    <property type="match status" value="1"/>
</dbReference>
<dbReference type="InterPro" id="IPR018635">
    <property type="entry name" value="UPF0319"/>
</dbReference>
<protein>
    <recommendedName>
        <fullName evidence="6">DUF2057 domain-containing protein</fullName>
    </recommendedName>
</protein>